<dbReference type="AlphaFoldDB" id="A0ABD2K4D1"/>
<name>A0ABD2K4D1_HETSC</name>
<dbReference type="Gene3D" id="4.10.1000.10">
    <property type="entry name" value="Zinc finger, CCCH-type"/>
    <property type="match status" value="1"/>
</dbReference>
<feature type="region of interest" description="Disordered" evidence="5">
    <location>
        <begin position="662"/>
        <end position="682"/>
    </location>
</feature>
<reference evidence="7 8" key="1">
    <citation type="submission" date="2024-10" db="EMBL/GenBank/DDBJ databases">
        <authorList>
            <person name="Kim D."/>
        </authorList>
    </citation>
    <scope>NUCLEOTIDE SEQUENCE [LARGE SCALE GENOMIC DNA]</scope>
    <source>
        <strain evidence="7">Taebaek</strain>
    </source>
</reference>
<feature type="compositionally biased region" description="Polar residues" evidence="5">
    <location>
        <begin position="672"/>
        <end position="682"/>
    </location>
</feature>
<feature type="zinc finger region" description="C3H1-type" evidence="4">
    <location>
        <begin position="56"/>
        <end position="84"/>
    </location>
</feature>
<organism evidence="7 8">
    <name type="scientific">Heterodera schachtii</name>
    <name type="common">Sugarbeet cyst nematode worm</name>
    <name type="synonym">Tylenchus schachtii</name>
    <dbReference type="NCBI Taxonomy" id="97005"/>
    <lineage>
        <taxon>Eukaryota</taxon>
        <taxon>Metazoa</taxon>
        <taxon>Ecdysozoa</taxon>
        <taxon>Nematoda</taxon>
        <taxon>Chromadorea</taxon>
        <taxon>Rhabditida</taxon>
        <taxon>Tylenchina</taxon>
        <taxon>Tylenchomorpha</taxon>
        <taxon>Tylenchoidea</taxon>
        <taxon>Heteroderidae</taxon>
        <taxon>Heteroderinae</taxon>
        <taxon>Heterodera</taxon>
    </lineage>
</organism>
<dbReference type="GO" id="GO:0008270">
    <property type="term" value="F:zinc ion binding"/>
    <property type="evidence" value="ECO:0007669"/>
    <property type="project" value="UniProtKB-KW"/>
</dbReference>
<sequence>MQQDSRTSLNNAFLLAYNTRMKMERATSGFRECIQMLAAHKQRSHCNNARQSKMSLYKTQMCHNIQTLGFCKFGSDCLFAHNMNELRSVPSNLPNTPQFSTASNVPVFEFESELFQHNHPCNSLSLTVNAAFGDQPSNMLNHMFSPDSNAWIFNGDLTNDECRNAFRHPLVAVKMGGGTGLSDCHMNPPPKRGKYSMIVDDDGETVGTSELLKEGWKQCDYVSNRARLRCQNVRKPENLKEYGFCEEHRGFIERIRKEGLRAKHCFDPSFNSCQHLHLTDDIDETLLPKHPADFPFVYESLYCDNRIDDNDNPLSRANVFTKREIAKQYVSALRRQDASIQQMRIIYQEKHRRTLHQITELRGKSHLTKLNPNRDSQKIKRILAMRQYLLKRHNWDRILERKLADQTAMAAASFRHKKWMEQLASPPDDEQRDVEMAVAEMVNLVDECANSSGNLNIEEMHTARRKNFMSSDAFCPPLPKSVVDILEQLRKHSDEEGALRKSTSRAIVQQNNNLTDPHGYLSNCGAFSMPKPSTSKALVDNNSVEAKTVVPVSIDDDLNPDLFLRITYPTLMDGQNQQFSPQNSKVRRWRKVDEKEDASQTCARINRPWDGTRHKGTKFAGGELENNNNTNSTNISNNNNTSGKYPLKMRTNAGIVHMLHPQTGKRSRRENNGQNNVHADNNMSYGTYQQYLSLQRLIPGPRYSLAKTISRT</sequence>
<feature type="region of interest" description="Disordered" evidence="5">
    <location>
        <begin position="607"/>
        <end position="641"/>
    </location>
</feature>
<dbReference type="InterPro" id="IPR000571">
    <property type="entry name" value="Znf_CCCH"/>
</dbReference>
<keyword evidence="3 4" id="KW-0862">Zinc</keyword>
<keyword evidence="8" id="KW-1185">Reference proteome</keyword>
<feature type="domain" description="C3H1-type" evidence="6">
    <location>
        <begin position="56"/>
        <end position="84"/>
    </location>
</feature>
<keyword evidence="1 4" id="KW-0479">Metal-binding</keyword>
<evidence type="ECO:0000313" key="8">
    <source>
        <dbReference type="Proteomes" id="UP001620645"/>
    </source>
</evidence>
<comment type="caution">
    <text evidence="7">The sequence shown here is derived from an EMBL/GenBank/DDBJ whole genome shotgun (WGS) entry which is preliminary data.</text>
</comment>
<evidence type="ECO:0000256" key="1">
    <source>
        <dbReference type="ARBA" id="ARBA00022723"/>
    </source>
</evidence>
<gene>
    <name evidence="7" type="ORF">niasHS_000491</name>
</gene>
<keyword evidence="2 4" id="KW-0863">Zinc-finger</keyword>
<dbReference type="Proteomes" id="UP001620645">
    <property type="component" value="Unassembled WGS sequence"/>
</dbReference>
<evidence type="ECO:0000256" key="2">
    <source>
        <dbReference type="ARBA" id="ARBA00022771"/>
    </source>
</evidence>
<evidence type="ECO:0000259" key="6">
    <source>
        <dbReference type="PROSITE" id="PS50103"/>
    </source>
</evidence>
<feature type="compositionally biased region" description="Low complexity" evidence="5">
    <location>
        <begin position="626"/>
        <end position="641"/>
    </location>
</feature>
<evidence type="ECO:0000256" key="4">
    <source>
        <dbReference type="PROSITE-ProRule" id="PRU00723"/>
    </source>
</evidence>
<protein>
    <recommendedName>
        <fullName evidence="6">C3H1-type domain-containing protein</fullName>
    </recommendedName>
</protein>
<dbReference type="SUPFAM" id="SSF90229">
    <property type="entry name" value="CCCH zinc finger"/>
    <property type="match status" value="1"/>
</dbReference>
<proteinExistence type="predicted"/>
<dbReference type="EMBL" id="JBICCN010000053">
    <property type="protein sequence ID" value="KAL3097756.1"/>
    <property type="molecule type" value="Genomic_DNA"/>
</dbReference>
<dbReference type="InterPro" id="IPR036855">
    <property type="entry name" value="Znf_CCCH_sf"/>
</dbReference>
<accession>A0ABD2K4D1</accession>
<dbReference type="SMART" id="SM00356">
    <property type="entry name" value="ZnF_C3H1"/>
    <property type="match status" value="1"/>
</dbReference>
<dbReference type="PROSITE" id="PS50103">
    <property type="entry name" value="ZF_C3H1"/>
    <property type="match status" value="1"/>
</dbReference>
<evidence type="ECO:0000256" key="3">
    <source>
        <dbReference type="ARBA" id="ARBA00022833"/>
    </source>
</evidence>
<evidence type="ECO:0000256" key="5">
    <source>
        <dbReference type="SAM" id="MobiDB-lite"/>
    </source>
</evidence>
<evidence type="ECO:0000313" key="7">
    <source>
        <dbReference type="EMBL" id="KAL3097756.1"/>
    </source>
</evidence>